<evidence type="ECO:0000256" key="2">
    <source>
        <dbReference type="ARBA" id="ARBA00022692"/>
    </source>
</evidence>
<evidence type="ECO:0000256" key="1">
    <source>
        <dbReference type="ARBA" id="ARBA00004141"/>
    </source>
</evidence>
<evidence type="ECO:0000256" key="3">
    <source>
        <dbReference type="ARBA" id="ARBA00022989"/>
    </source>
</evidence>
<feature type="transmembrane region" description="Helical" evidence="5">
    <location>
        <begin position="333"/>
        <end position="353"/>
    </location>
</feature>
<proteinExistence type="predicted"/>
<evidence type="ECO:0000313" key="7">
    <source>
        <dbReference type="EMBL" id="MBD2722182.1"/>
    </source>
</evidence>
<feature type="transmembrane region" description="Helical" evidence="5">
    <location>
        <begin position="65"/>
        <end position="85"/>
    </location>
</feature>
<dbReference type="PANTHER" id="PTHR37422:SF13">
    <property type="entry name" value="LIPOPOLYSACCHARIDE BIOSYNTHESIS PROTEIN PA4999-RELATED"/>
    <property type="match status" value="1"/>
</dbReference>
<evidence type="ECO:0000313" key="8">
    <source>
        <dbReference type="Proteomes" id="UP000606003"/>
    </source>
</evidence>
<organism evidence="7 8">
    <name type="scientific">Hymenobacter armeniacus</name>
    <dbReference type="NCBI Taxonomy" id="2771358"/>
    <lineage>
        <taxon>Bacteria</taxon>
        <taxon>Pseudomonadati</taxon>
        <taxon>Bacteroidota</taxon>
        <taxon>Cytophagia</taxon>
        <taxon>Cytophagales</taxon>
        <taxon>Hymenobacteraceae</taxon>
        <taxon>Hymenobacter</taxon>
    </lineage>
</organism>
<dbReference type="Proteomes" id="UP000606003">
    <property type="component" value="Unassembled WGS sequence"/>
</dbReference>
<feature type="transmembrane region" description="Helical" evidence="5">
    <location>
        <begin position="229"/>
        <end position="249"/>
    </location>
</feature>
<gene>
    <name evidence="7" type="ORF">IC234_08585</name>
</gene>
<dbReference type="EMBL" id="JACXAC010000003">
    <property type="protein sequence ID" value="MBD2722182.1"/>
    <property type="molecule type" value="Genomic_DNA"/>
</dbReference>
<accession>A0ABR8JQD3</accession>
<keyword evidence="2 5" id="KW-0812">Transmembrane</keyword>
<evidence type="ECO:0000256" key="4">
    <source>
        <dbReference type="ARBA" id="ARBA00023136"/>
    </source>
</evidence>
<keyword evidence="8" id="KW-1185">Reference proteome</keyword>
<name>A0ABR8JQD3_9BACT</name>
<dbReference type="InterPro" id="IPR051533">
    <property type="entry name" value="WaaL-like"/>
</dbReference>
<feature type="transmembrane region" description="Helical" evidence="5">
    <location>
        <begin position="91"/>
        <end position="110"/>
    </location>
</feature>
<dbReference type="RefSeq" id="WP_190923471.1">
    <property type="nucleotide sequence ID" value="NZ_JACXAC010000003.1"/>
</dbReference>
<feature type="transmembrane region" description="Helical" evidence="5">
    <location>
        <begin position="365"/>
        <end position="382"/>
    </location>
</feature>
<keyword evidence="4 5" id="KW-0472">Membrane</keyword>
<comment type="caution">
    <text evidence="7">The sequence shown here is derived from an EMBL/GenBank/DDBJ whole genome shotgun (WGS) entry which is preliminary data.</text>
</comment>
<dbReference type="PANTHER" id="PTHR37422">
    <property type="entry name" value="TEICHURONIC ACID BIOSYNTHESIS PROTEIN TUAE"/>
    <property type="match status" value="1"/>
</dbReference>
<protein>
    <submittedName>
        <fullName evidence="7">O-antigen ligase family protein</fullName>
    </submittedName>
</protein>
<feature type="transmembrane region" description="Helical" evidence="5">
    <location>
        <begin position="122"/>
        <end position="141"/>
    </location>
</feature>
<keyword evidence="3 5" id="KW-1133">Transmembrane helix</keyword>
<feature type="domain" description="O-antigen ligase-related" evidence="6">
    <location>
        <begin position="184"/>
        <end position="345"/>
    </location>
</feature>
<evidence type="ECO:0000256" key="5">
    <source>
        <dbReference type="SAM" id="Phobius"/>
    </source>
</evidence>
<sequence length="448" mass="49207">MKLNLRFLYLLPLLAVLFTNPAFNAFFFGKADEAGLGLRYEYALTALSLAAAVRYYGYFQPVVQVWLAVLLVSMAGLALESYALWHSWAKYPHVFSKLTALLPLFGMYAVYRRFPPPSYRQLAGLMLATLLLSLIVVYPEALTLGSFLETERGFSVTSAYLLLPVLLLCLNFYISSNNLVYGLAGLLCLALIVFLQHRTVWVCTALALVLNLGLLALRVPAARAWGTRLAVLGALGVGLALASGLAVVLDNPDVVQKLAKSISDIQHPTTQGTGTFRMQQYEAYLPLVRERPLAGWRLQGFEVPVQFYSDDSGKQVWPDFTGHHFHSFYLDRLFYFGWLGMLLVLGVPAVQLGRCLLSLAPLQEGPAALLAFVATFPVFGLSYDWPNYAYGFIGLLLAIISRPAPPEAARPAPRRARPTANASARLEPAVLQSTDLLAAHPPRVGATP</sequence>
<evidence type="ECO:0000259" key="6">
    <source>
        <dbReference type="Pfam" id="PF04932"/>
    </source>
</evidence>
<reference evidence="7 8" key="1">
    <citation type="submission" date="2020-09" db="EMBL/GenBank/DDBJ databases">
        <authorList>
            <person name="Kim M.K."/>
        </authorList>
    </citation>
    <scope>NUCLEOTIDE SEQUENCE [LARGE SCALE GENOMIC DNA]</scope>
    <source>
        <strain evidence="7 8">BT189</strain>
    </source>
</reference>
<keyword evidence="7" id="KW-0436">Ligase</keyword>
<feature type="transmembrane region" description="Helical" evidence="5">
    <location>
        <begin position="153"/>
        <end position="174"/>
    </location>
</feature>
<dbReference type="GO" id="GO:0016874">
    <property type="term" value="F:ligase activity"/>
    <property type="evidence" value="ECO:0007669"/>
    <property type="project" value="UniProtKB-KW"/>
</dbReference>
<feature type="transmembrane region" description="Helical" evidence="5">
    <location>
        <begin position="201"/>
        <end position="217"/>
    </location>
</feature>
<dbReference type="Pfam" id="PF04932">
    <property type="entry name" value="Wzy_C"/>
    <property type="match status" value="1"/>
</dbReference>
<feature type="transmembrane region" description="Helical" evidence="5">
    <location>
        <begin position="179"/>
        <end position="195"/>
    </location>
</feature>
<dbReference type="InterPro" id="IPR007016">
    <property type="entry name" value="O-antigen_ligase-rel_domated"/>
</dbReference>
<comment type="subcellular location">
    <subcellularLocation>
        <location evidence="1">Membrane</location>
        <topology evidence="1">Multi-pass membrane protein</topology>
    </subcellularLocation>
</comment>